<evidence type="ECO:0000313" key="11">
    <source>
        <dbReference type="Proteomes" id="UP000249464"/>
    </source>
</evidence>
<dbReference type="FunFam" id="1.20.1530.20:FF:000009">
    <property type="entry name" value="Arsenite transporter, ACR3 family"/>
    <property type="match status" value="1"/>
</dbReference>
<sequence>MADHSAPYDVGLSASTVHNDAHTTVRKTQHVGAKDLFRSLSWGDRLLAPAVLGAMILGVGLGNAIPEAKLSRMFDAGSPGSTASWQGVSIPLMIGLLVMIWPAMSKVQWEAIPALFRSRSIYIHLGISLVLNWIVAPFIMAACAWIALPEASLDRERRGVLLVGVARCIAMVIIWTGIAQGDTDFCAILVVANSLLQIVLFSPYAVLFCNYLGVRAGSDLGPLKLAYTQVAKSVGIYLGIPLAAGAVTRALVLLTLRPKARARFFNYFGPLGEIGLLYVIIVLFTNQGRAIIHNIGTVVRICVPLVGLIMYFTIVWTVTFYSFYKFSRSKYGAIAGGYEKAVTQAFTAGSNNFEIAIAIAVASFGGEAPETLAATLGPLIEVPVLLCLSYVALYLRDRMDWGSDAAVNNAVAGGHHSDAEAGIGWLASEKMEVGSARNERVNP</sequence>
<feature type="transmembrane region" description="Helical" evidence="9">
    <location>
        <begin position="185"/>
        <end position="214"/>
    </location>
</feature>
<keyword evidence="7 9" id="KW-1133">Transmembrane helix</keyword>
<feature type="transmembrane region" description="Helical" evidence="9">
    <location>
        <begin position="234"/>
        <end position="252"/>
    </location>
</feature>
<feature type="transmembrane region" description="Helical" evidence="9">
    <location>
        <begin position="125"/>
        <end position="148"/>
    </location>
</feature>
<dbReference type="NCBIfam" id="TIGR00832">
    <property type="entry name" value="acr3"/>
    <property type="match status" value="1"/>
</dbReference>
<comment type="subcellular location">
    <subcellularLocation>
        <location evidence="1">Cell membrane</location>
        <topology evidence="1">Multi-pass membrane protein</topology>
    </subcellularLocation>
</comment>
<keyword evidence="11" id="KW-1185">Reference proteome</keyword>
<keyword evidence="4" id="KW-1003">Cell membrane</keyword>
<organism evidence="10 11">
    <name type="scientific">Microbotryum silenes-dioicae</name>
    <dbReference type="NCBI Taxonomy" id="796604"/>
    <lineage>
        <taxon>Eukaryota</taxon>
        <taxon>Fungi</taxon>
        <taxon>Dikarya</taxon>
        <taxon>Basidiomycota</taxon>
        <taxon>Pucciniomycotina</taxon>
        <taxon>Microbotryomycetes</taxon>
        <taxon>Microbotryales</taxon>
        <taxon>Microbotryaceae</taxon>
        <taxon>Microbotryum</taxon>
    </lineage>
</organism>
<feature type="transmembrane region" description="Helical" evidence="9">
    <location>
        <begin position="85"/>
        <end position="104"/>
    </location>
</feature>
<evidence type="ECO:0000256" key="4">
    <source>
        <dbReference type="ARBA" id="ARBA00022475"/>
    </source>
</evidence>
<evidence type="ECO:0000256" key="6">
    <source>
        <dbReference type="ARBA" id="ARBA00022849"/>
    </source>
</evidence>
<feature type="transmembrane region" description="Helical" evidence="9">
    <location>
        <begin position="264"/>
        <end position="285"/>
    </location>
</feature>
<evidence type="ECO:0000313" key="10">
    <source>
        <dbReference type="EMBL" id="SGY33532.1"/>
    </source>
</evidence>
<feature type="transmembrane region" description="Helical" evidence="9">
    <location>
        <begin position="160"/>
        <end position="178"/>
    </location>
</feature>
<dbReference type="AlphaFoldDB" id="A0A2X0P1T0"/>
<evidence type="ECO:0000256" key="8">
    <source>
        <dbReference type="ARBA" id="ARBA00023136"/>
    </source>
</evidence>
<gene>
    <name evidence="10" type="primary">BQ5605_C002g01508</name>
    <name evidence="10" type="ORF">BQ5605_C002G01508</name>
</gene>
<protein>
    <submittedName>
        <fullName evidence="10">BQ5605_C002g01508 protein</fullName>
    </submittedName>
</protein>
<dbReference type="GO" id="GO:0005886">
    <property type="term" value="C:plasma membrane"/>
    <property type="evidence" value="ECO:0007669"/>
    <property type="project" value="UniProtKB-SubCell"/>
</dbReference>
<dbReference type="EMBL" id="FQNC01000041">
    <property type="protein sequence ID" value="SGY33532.1"/>
    <property type="molecule type" value="Genomic_DNA"/>
</dbReference>
<feature type="transmembrane region" description="Helical" evidence="9">
    <location>
        <begin position="46"/>
        <end position="65"/>
    </location>
</feature>
<keyword evidence="5 9" id="KW-0812">Transmembrane</keyword>
<reference evidence="10 11" key="1">
    <citation type="submission" date="2016-11" db="EMBL/GenBank/DDBJ databases">
        <authorList>
            <person name="Jaros S."/>
            <person name="Januszkiewicz K."/>
            <person name="Wedrychowicz H."/>
        </authorList>
    </citation>
    <scope>NUCLEOTIDE SEQUENCE [LARGE SCALE GENOMIC DNA]</scope>
</reference>
<dbReference type="InterPro" id="IPR004706">
    <property type="entry name" value="Arsenical-R_Acr3"/>
</dbReference>
<evidence type="ECO:0000256" key="2">
    <source>
        <dbReference type="ARBA" id="ARBA00010110"/>
    </source>
</evidence>
<dbReference type="PANTHER" id="PTHR43057">
    <property type="entry name" value="ARSENITE EFFLUX TRANSPORTER"/>
    <property type="match status" value="1"/>
</dbReference>
<proteinExistence type="inferred from homology"/>
<dbReference type="GO" id="GO:0015297">
    <property type="term" value="F:antiporter activity"/>
    <property type="evidence" value="ECO:0007669"/>
    <property type="project" value="InterPro"/>
</dbReference>
<evidence type="ECO:0000256" key="3">
    <source>
        <dbReference type="ARBA" id="ARBA00022448"/>
    </source>
</evidence>
<evidence type="ECO:0000256" key="5">
    <source>
        <dbReference type="ARBA" id="ARBA00022692"/>
    </source>
</evidence>
<dbReference type="Gene3D" id="1.20.1530.20">
    <property type="match status" value="1"/>
</dbReference>
<dbReference type="InterPro" id="IPR038770">
    <property type="entry name" value="Na+/solute_symporter_sf"/>
</dbReference>
<keyword evidence="3" id="KW-0813">Transport</keyword>
<feature type="transmembrane region" description="Helical" evidence="9">
    <location>
        <begin position="372"/>
        <end position="395"/>
    </location>
</feature>
<dbReference type="STRING" id="796604.A0A2X0P1T0"/>
<evidence type="ECO:0000256" key="1">
    <source>
        <dbReference type="ARBA" id="ARBA00004651"/>
    </source>
</evidence>
<dbReference type="PANTHER" id="PTHR43057:SF1">
    <property type="entry name" value="ARSENICAL-RESISTANCE PROTEIN 3"/>
    <property type="match status" value="1"/>
</dbReference>
<dbReference type="GO" id="GO:0015104">
    <property type="term" value="F:antimonite transmembrane transporter activity"/>
    <property type="evidence" value="ECO:0007669"/>
    <property type="project" value="TreeGrafter"/>
</dbReference>
<name>A0A2X0P1T0_9BASI</name>
<feature type="transmembrane region" description="Helical" evidence="9">
    <location>
        <begin position="297"/>
        <end position="324"/>
    </location>
</feature>
<dbReference type="Pfam" id="PF01758">
    <property type="entry name" value="SBF"/>
    <property type="match status" value="1"/>
</dbReference>
<accession>A0A2X0P1T0</accession>
<evidence type="ECO:0000256" key="7">
    <source>
        <dbReference type="ARBA" id="ARBA00022989"/>
    </source>
</evidence>
<dbReference type="GO" id="GO:0046685">
    <property type="term" value="P:response to arsenic-containing substance"/>
    <property type="evidence" value="ECO:0007669"/>
    <property type="project" value="UniProtKB-KW"/>
</dbReference>
<comment type="similarity">
    <text evidence="2">Belongs to the arsenical resistance-3 (ACR3) (TC 2.A.59) family.</text>
</comment>
<keyword evidence="8 9" id="KW-0472">Membrane</keyword>
<dbReference type="GO" id="GO:0015105">
    <property type="term" value="F:arsenite transmembrane transporter activity"/>
    <property type="evidence" value="ECO:0007669"/>
    <property type="project" value="TreeGrafter"/>
</dbReference>
<evidence type="ECO:0000256" key="9">
    <source>
        <dbReference type="SAM" id="Phobius"/>
    </source>
</evidence>
<keyword evidence="6" id="KW-0059">Arsenical resistance</keyword>
<dbReference type="Proteomes" id="UP000249464">
    <property type="component" value="Unassembled WGS sequence"/>
</dbReference>
<dbReference type="InterPro" id="IPR002657">
    <property type="entry name" value="BilAc:Na_symport/Acr3"/>
</dbReference>